<feature type="chain" id="PRO_5043113080" evidence="9">
    <location>
        <begin position="21"/>
        <end position="166"/>
    </location>
</feature>
<dbReference type="Pfam" id="PF00068">
    <property type="entry name" value="Phospholip_A2_1"/>
    <property type="match status" value="1"/>
</dbReference>
<evidence type="ECO:0000313" key="12">
    <source>
        <dbReference type="Proteomes" id="UP001474421"/>
    </source>
</evidence>
<dbReference type="SMART" id="SM00085">
    <property type="entry name" value="PA2c"/>
    <property type="match status" value="1"/>
</dbReference>
<dbReference type="PROSITE" id="PS00118">
    <property type="entry name" value="PA2_HIS"/>
    <property type="match status" value="1"/>
</dbReference>
<comment type="cofactor">
    <cofactor evidence="6">
        <name>Ca(2+)</name>
        <dbReference type="ChEBI" id="CHEBI:29108"/>
    </cofactor>
    <text evidence="6">Binds 1 Ca(2+) ion per subunit.</text>
</comment>
<comment type="caution">
    <text evidence="11">The sequence shown here is derived from an EMBL/GenBank/DDBJ whole genome shotgun (WGS) entry which is preliminary data.</text>
</comment>
<dbReference type="GO" id="GO:0006644">
    <property type="term" value="P:phospholipid metabolic process"/>
    <property type="evidence" value="ECO:0007669"/>
    <property type="project" value="InterPro"/>
</dbReference>
<keyword evidence="4 7" id="KW-1015">Disulfide bond</keyword>
<comment type="similarity">
    <text evidence="8">Belongs to the phospholipase A2 family.</text>
</comment>
<keyword evidence="6" id="KW-0479">Metal-binding</keyword>
<dbReference type="PANTHER" id="PTHR11716:SF6">
    <property type="entry name" value="PHOSPHOLIPASE A2 HOMOLOG OTOCONIN-22"/>
    <property type="match status" value="1"/>
</dbReference>
<feature type="disulfide bond" evidence="7">
    <location>
        <begin position="48"/>
        <end position="85"/>
    </location>
</feature>
<accession>A0AAW1ARB3</accession>
<comment type="subcellular location">
    <subcellularLocation>
        <location evidence="1 9">Secreted</location>
    </subcellularLocation>
</comment>
<organism evidence="11 12">
    <name type="scientific">Crotalus adamanteus</name>
    <name type="common">Eastern diamondback rattlesnake</name>
    <dbReference type="NCBI Taxonomy" id="8729"/>
    <lineage>
        <taxon>Eukaryota</taxon>
        <taxon>Metazoa</taxon>
        <taxon>Chordata</taxon>
        <taxon>Craniata</taxon>
        <taxon>Vertebrata</taxon>
        <taxon>Euteleostomi</taxon>
        <taxon>Lepidosauria</taxon>
        <taxon>Squamata</taxon>
        <taxon>Bifurcata</taxon>
        <taxon>Unidentata</taxon>
        <taxon>Episquamata</taxon>
        <taxon>Toxicofera</taxon>
        <taxon>Serpentes</taxon>
        <taxon>Colubroidea</taxon>
        <taxon>Viperidae</taxon>
        <taxon>Crotalinae</taxon>
        <taxon>Crotalus</taxon>
    </lineage>
</organism>
<dbReference type="GO" id="GO:0050482">
    <property type="term" value="P:arachidonate secretion"/>
    <property type="evidence" value="ECO:0007669"/>
    <property type="project" value="InterPro"/>
</dbReference>
<dbReference type="InterPro" id="IPR001211">
    <property type="entry name" value="PLA2"/>
</dbReference>
<evidence type="ECO:0000313" key="11">
    <source>
        <dbReference type="EMBL" id="KAK9392065.1"/>
    </source>
</evidence>
<evidence type="ECO:0000256" key="2">
    <source>
        <dbReference type="ARBA" id="ARBA00022525"/>
    </source>
</evidence>
<feature type="disulfide bond" evidence="7">
    <location>
        <begin position="118"/>
        <end position="130"/>
    </location>
</feature>
<dbReference type="AlphaFoldDB" id="A0AAW1ARB3"/>
<feature type="disulfide bond" evidence="7">
    <location>
        <begin position="100"/>
        <end position="125"/>
    </location>
</feature>
<dbReference type="InterPro" id="IPR036444">
    <property type="entry name" value="PLipase_A2_dom_sf"/>
</dbReference>
<sequence>MKPLVLSVLLLACGLALVTCSPAQFNELIQLSTITYGLANFTNYGCHCGAGTQGLPVDAIDRHREVSIQCKAAKNSAGQLPHLCCHSHDCCYNKVEMYGCNPRVLTYRFYAQGDKIKCVKSRDRCEKMVCECDQKAASCFQKHLFSYSPQFRNLPVASCRAQRPFC</sequence>
<evidence type="ECO:0000256" key="3">
    <source>
        <dbReference type="ARBA" id="ARBA00022656"/>
    </source>
</evidence>
<dbReference type="GO" id="GO:0090729">
    <property type="term" value="F:toxin activity"/>
    <property type="evidence" value="ECO:0007669"/>
    <property type="project" value="UniProtKB-KW"/>
</dbReference>
<feature type="active site" evidence="5">
    <location>
        <position position="133"/>
    </location>
</feature>
<evidence type="ECO:0000256" key="8">
    <source>
        <dbReference type="RuleBase" id="RU003654"/>
    </source>
</evidence>
<dbReference type="InterPro" id="IPR033113">
    <property type="entry name" value="PLA2_histidine"/>
</dbReference>
<gene>
    <name evidence="11" type="ORF">NXF25_017652</name>
</gene>
<keyword evidence="9" id="KW-0732">Signal</keyword>
<dbReference type="GO" id="GO:0005576">
    <property type="term" value="C:extracellular region"/>
    <property type="evidence" value="ECO:0007669"/>
    <property type="project" value="UniProtKB-SubCell"/>
</dbReference>
<dbReference type="InterPro" id="IPR016090">
    <property type="entry name" value="PLA2-like_dom"/>
</dbReference>
<keyword evidence="2 9" id="KW-0964">Secreted</keyword>
<feature type="disulfide bond" evidence="7">
    <location>
        <begin position="91"/>
        <end position="132"/>
    </location>
</feature>
<dbReference type="Gene3D" id="1.20.90.10">
    <property type="entry name" value="Phospholipase A2 domain"/>
    <property type="match status" value="1"/>
</dbReference>
<feature type="signal peptide" evidence="9">
    <location>
        <begin position="1"/>
        <end position="20"/>
    </location>
</feature>
<feature type="binding site" evidence="6">
    <location>
        <position position="49"/>
    </location>
    <ligand>
        <name>Ca(2+)</name>
        <dbReference type="ChEBI" id="CHEBI:29108"/>
    </ligand>
</feature>
<keyword evidence="3" id="KW-0800">Toxin</keyword>
<feature type="domain" description="Phospholipase A2-like central" evidence="10">
    <location>
        <begin position="21"/>
        <end position="160"/>
    </location>
</feature>
<dbReference type="PRINTS" id="PR00389">
    <property type="entry name" value="PHPHLIPASEA2"/>
</dbReference>
<dbReference type="EMBL" id="JAOTOJ010000017">
    <property type="protein sequence ID" value="KAK9392065.1"/>
    <property type="molecule type" value="Genomic_DNA"/>
</dbReference>
<evidence type="ECO:0000256" key="4">
    <source>
        <dbReference type="ARBA" id="ARBA00023157"/>
    </source>
</evidence>
<evidence type="ECO:0000256" key="9">
    <source>
        <dbReference type="RuleBase" id="RU361236"/>
    </source>
</evidence>
<evidence type="ECO:0000256" key="5">
    <source>
        <dbReference type="PIRSR" id="PIRSR601211-1"/>
    </source>
</evidence>
<keyword evidence="6" id="KW-0106">Calcium</keyword>
<evidence type="ECO:0000259" key="10">
    <source>
        <dbReference type="SMART" id="SM00085"/>
    </source>
</evidence>
<protein>
    <submittedName>
        <fullName evidence="11">Phospholipase A2 like otoconin-22-like</fullName>
    </submittedName>
</protein>
<evidence type="ECO:0000256" key="6">
    <source>
        <dbReference type="PIRSR" id="PIRSR601211-2"/>
    </source>
</evidence>
<feature type="binding site" evidence="6">
    <location>
        <position position="51"/>
    </location>
    <ligand>
        <name>Ca(2+)</name>
        <dbReference type="ChEBI" id="CHEBI:29108"/>
    </ligand>
</feature>
<feature type="binding site" evidence="6">
    <location>
        <position position="89"/>
    </location>
    <ligand>
        <name>Ca(2+)</name>
        <dbReference type="ChEBI" id="CHEBI:29108"/>
    </ligand>
</feature>
<dbReference type="GO" id="GO:0005543">
    <property type="term" value="F:phospholipid binding"/>
    <property type="evidence" value="ECO:0007669"/>
    <property type="project" value="TreeGrafter"/>
</dbReference>
<dbReference type="Proteomes" id="UP001474421">
    <property type="component" value="Unassembled WGS sequence"/>
</dbReference>
<keyword evidence="12" id="KW-1185">Reference proteome</keyword>
<dbReference type="GO" id="GO:0016042">
    <property type="term" value="P:lipid catabolic process"/>
    <property type="evidence" value="ECO:0007669"/>
    <property type="project" value="InterPro"/>
</dbReference>
<evidence type="ECO:0000256" key="1">
    <source>
        <dbReference type="ARBA" id="ARBA00004613"/>
    </source>
</evidence>
<evidence type="ECO:0000256" key="7">
    <source>
        <dbReference type="PIRSR" id="PIRSR601211-3"/>
    </source>
</evidence>
<dbReference type="PANTHER" id="PTHR11716">
    <property type="entry name" value="PHOSPHOLIPASE A2 FAMILY MEMBER"/>
    <property type="match status" value="1"/>
</dbReference>
<reference evidence="11 12" key="1">
    <citation type="journal article" date="2024" name="Proc. Natl. Acad. Sci. U.S.A.">
        <title>The genetic regulatory architecture and epigenomic basis for age-related changes in rattlesnake venom.</title>
        <authorList>
            <person name="Hogan M.P."/>
            <person name="Holding M.L."/>
            <person name="Nystrom G.S."/>
            <person name="Colston T.J."/>
            <person name="Bartlett D.A."/>
            <person name="Mason A.J."/>
            <person name="Ellsworth S.A."/>
            <person name="Rautsaw R.M."/>
            <person name="Lawrence K.C."/>
            <person name="Strickland J.L."/>
            <person name="He B."/>
            <person name="Fraser P."/>
            <person name="Margres M.J."/>
            <person name="Gilbert D.M."/>
            <person name="Gibbs H.L."/>
            <person name="Parkinson C.L."/>
            <person name="Rokyta D.R."/>
        </authorList>
    </citation>
    <scope>NUCLEOTIDE SEQUENCE [LARGE SCALE GENOMIC DNA]</scope>
    <source>
        <strain evidence="11">DRR0105</strain>
    </source>
</reference>
<dbReference type="SUPFAM" id="SSF48619">
    <property type="entry name" value="Phospholipase A2, PLA2"/>
    <property type="match status" value="1"/>
</dbReference>
<feature type="disulfide bond" evidence="7">
    <location>
        <begin position="84"/>
        <end position="139"/>
    </location>
</feature>
<dbReference type="CDD" id="cd00125">
    <property type="entry name" value="PLA2c"/>
    <property type="match status" value="1"/>
</dbReference>
<dbReference type="GO" id="GO:0047498">
    <property type="term" value="F:calcium-dependent phospholipase A2 activity"/>
    <property type="evidence" value="ECO:0007669"/>
    <property type="project" value="TreeGrafter"/>
</dbReference>
<feature type="active site" evidence="5">
    <location>
        <position position="88"/>
    </location>
</feature>
<name>A0AAW1ARB3_CROAD</name>
<proteinExistence type="inferred from homology"/>
<dbReference type="GO" id="GO:0005509">
    <property type="term" value="F:calcium ion binding"/>
    <property type="evidence" value="ECO:0007669"/>
    <property type="project" value="InterPro"/>
</dbReference>